<dbReference type="FunFam" id="3.30.200.20:FF:000042">
    <property type="entry name" value="Aurora kinase A"/>
    <property type="match status" value="1"/>
</dbReference>
<dbReference type="SUPFAM" id="SSF48371">
    <property type="entry name" value="ARM repeat"/>
    <property type="match status" value="1"/>
</dbReference>
<evidence type="ECO:0000256" key="9">
    <source>
        <dbReference type="PROSITE-ProRule" id="PRU10141"/>
    </source>
</evidence>
<dbReference type="PROSITE" id="PS00108">
    <property type="entry name" value="PROTEIN_KINASE_ST"/>
    <property type="match status" value="1"/>
</dbReference>
<feature type="domain" description="Protein kinase" evidence="11">
    <location>
        <begin position="57"/>
        <end position="311"/>
    </location>
</feature>
<feature type="region of interest" description="Disordered" evidence="10">
    <location>
        <begin position="537"/>
        <end position="561"/>
    </location>
</feature>
<dbReference type="EC" id="2.7.11.1" evidence="1"/>
<reference evidence="12 13" key="1">
    <citation type="submission" date="2018-07" db="EMBL/GenBank/DDBJ databases">
        <title>Draft Genome Assemblies for Five Robust Yarrowia lipolytica Strains Exhibiting High Lipid Production and Pentose Sugar Utilization and Sugar Alcohol Secretion from Undetoxified Lignocellulosic Biomass Hydrolysates.</title>
        <authorList>
            <consortium name="DOE Joint Genome Institute"/>
            <person name="Walker C."/>
            <person name="Ryu S."/>
            <person name="Na H."/>
            <person name="Zane M."/>
            <person name="LaButti K."/>
            <person name="Lipzen A."/>
            <person name="Haridas S."/>
            <person name="Barry K."/>
            <person name="Grigoriev I.V."/>
            <person name="Quarterman J."/>
            <person name="Slininger P."/>
            <person name="Dien B."/>
            <person name="Trinh C.T."/>
        </authorList>
    </citation>
    <scope>NUCLEOTIDE SEQUENCE [LARGE SCALE GENOMIC DNA]</scope>
    <source>
        <strain evidence="12 13">YB392</strain>
    </source>
</reference>
<dbReference type="Pfam" id="PF00069">
    <property type="entry name" value="Pkinase"/>
    <property type="match status" value="1"/>
</dbReference>
<dbReference type="PANTHER" id="PTHR24361">
    <property type="entry name" value="MITOGEN-ACTIVATED KINASE KINASE KINASE"/>
    <property type="match status" value="1"/>
</dbReference>
<feature type="binding site" evidence="9">
    <location>
        <position position="96"/>
    </location>
    <ligand>
        <name>ATP</name>
        <dbReference type="ChEBI" id="CHEBI:30616"/>
    </ligand>
</feature>
<feature type="compositionally biased region" description="Low complexity" evidence="10">
    <location>
        <begin position="23"/>
        <end position="33"/>
    </location>
</feature>
<comment type="catalytic activity">
    <reaction evidence="7">
        <text>L-threonyl-[protein] + ATP = O-phospho-L-threonyl-[protein] + ADP + H(+)</text>
        <dbReference type="Rhea" id="RHEA:46608"/>
        <dbReference type="Rhea" id="RHEA-COMP:11060"/>
        <dbReference type="Rhea" id="RHEA-COMP:11605"/>
        <dbReference type="ChEBI" id="CHEBI:15378"/>
        <dbReference type="ChEBI" id="CHEBI:30013"/>
        <dbReference type="ChEBI" id="CHEBI:30616"/>
        <dbReference type="ChEBI" id="CHEBI:61977"/>
        <dbReference type="ChEBI" id="CHEBI:456216"/>
        <dbReference type="EC" id="2.7.11.1"/>
    </reaction>
</comment>
<dbReference type="GO" id="GO:0005524">
    <property type="term" value="F:ATP binding"/>
    <property type="evidence" value="ECO:0007669"/>
    <property type="project" value="UniProtKB-UniRule"/>
</dbReference>
<feature type="region of interest" description="Disordered" evidence="10">
    <location>
        <begin position="1"/>
        <end position="54"/>
    </location>
</feature>
<keyword evidence="6 9" id="KW-0067">ATP-binding</keyword>
<dbReference type="InterPro" id="IPR011009">
    <property type="entry name" value="Kinase-like_dom_sf"/>
</dbReference>
<organism evidence="12 13">
    <name type="scientific">Yarrowia lipolytica</name>
    <name type="common">Candida lipolytica</name>
    <dbReference type="NCBI Taxonomy" id="4952"/>
    <lineage>
        <taxon>Eukaryota</taxon>
        <taxon>Fungi</taxon>
        <taxon>Dikarya</taxon>
        <taxon>Ascomycota</taxon>
        <taxon>Saccharomycotina</taxon>
        <taxon>Dipodascomycetes</taxon>
        <taxon>Dipodascales</taxon>
        <taxon>Dipodascales incertae sedis</taxon>
        <taxon>Yarrowia</taxon>
    </lineage>
</organism>
<evidence type="ECO:0000259" key="11">
    <source>
        <dbReference type="PROSITE" id="PS50011"/>
    </source>
</evidence>
<keyword evidence="5" id="KW-0418">Kinase</keyword>
<comment type="catalytic activity">
    <reaction evidence="8">
        <text>L-seryl-[protein] + ATP = O-phospho-L-seryl-[protein] + ADP + H(+)</text>
        <dbReference type="Rhea" id="RHEA:17989"/>
        <dbReference type="Rhea" id="RHEA-COMP:9863"/>
        <dbReference type="Rhea" id="RHEA-COMP:11604"/>
        <dbReference type="ChEBI" id="CHEBI:15378"/>
        <dbReference type="ChEBI" id="CHEBI:29999"/>
        <dbReference type="ChEBI" id="CHEBI:30616"/>
        <dbReference type="ChEBI" id="CHEBI:83421"/>
        <dbReference type="ChEBI" id="CHEBI:456216"/>
        <dbReference type="EC" id="2.7.11.1"/>
    </reaction>
</comment>
<dbReference type="EMBL" id="KZ857325">
    <property type="protein sequence ID" value="RDW28532.1"/>
    <property type="molecule type" value="Genomic_DNA"/>
</dbReference>
<dbReference type="InterPro" id="IPR000719">
    <property type="entry name" value="Prot_kinase_dom"/>
</dbReference>
<evidence type="ECO:0000256" key="4">
    <source>
        <dbReference type="ARBA" id="ARBA00022741"/>
    </source>
</evidence>
<evidence type="ECO:0000256" key="5">
    <source>
        <dbReference type="ARBA" id="ARBA00022777"/>
    </source>
</evidence>
<evidence type="ECO:0000256" key="6">
    <source>
        <dbReference type="ARBA" id="ARBA00022840"/>
    </source>
</evidence>
<evidence type="ECO:0000256" key="1">
    <source>
        <dbReference type="ARBA" id="ARBA00012513"/>
    </source>
</evidence>
<dbReference type="InterPro" id="IPR011989">
    <property type="entry name" value="ARM-like"/>
</dbReference>
<evidence type="ECO:0000256" key="3">
    <source>
        <dbReference type="ARBA" id="ARBA00022679"/>
    </source>
</evidence>
<keyword evidence="3" id="KW-0808">Transferase</keyword>
<dbReference type="VEuPathDB" id="FungiDB:YALI0_F08165g"/>
<gene>
    <name evidence="12" type="ORF">B0I71DRAFT_127215</name>
</gene>
<proteinExistence type="predicted"/>
<dbReference type="GO" id="GO:0004674">
    <property type="term" value="F:protein serine/threonine kinase activity"/>
    <property type="evidence" value="ECO:0007669"/>
    <property type="project" value="UniProtKB-KW"/>
</dbReference>
<dbReference type="PROSITE" id="PS50011">
    <property type="entry name" value="PROTEIN_KINASE_DOM"/>
    <property type="match status" value="1"/>
</dbReference>
<name>A0A371CE19_YARLL</name>
<sequence>MVPSTPSRRPQRPRGAPQHLRHSSSSSSSSSGSTRDRDMVSATPAQKVNGKEPMNNYTLGDCLGKGAYASVYRALNWNTGEAVAVKRIKLSDVPKKGDVDTIMMEIDLLKNLNHPNIVKYHGFVKTQDTLNIILEYCENGSLHSICRKFGKFPENLVAVYMYQVLKGLAYLHEQGVIHRDIKGANILTTKDGNSKLADFGVATTTILATGSVENGVAGTPNWMAPEIIELNGATTASDIWSVGCTVIELLTGKPPYHNLGQMPAMFAIVNDDHPAFPEGASPAALDFLGQCFQKDPNLRVTAKKLLRHPWLAEARTDSERKHVSGPPKRYDEVVKSVEQFNQAVEETPRTPHRTQDDIYASIRKFSRQKQNEITSSGHIESWDDEFVGELNPRSPHIIITKREITPPGSSTSSKPIPSITSALNKASRGSVSNKLPSISKATRLDPKTPVHSRIPIENSPFRDVEDDDAFADGFNVADISTDDLKKRFNSRQKPTAAEDKSTDYATIKLKQFCEEGEDEDDYTSMLGDMVDLTVGATPKSQNAYPASFSSSDKSHHSDDEDPFAALENETRFSPEDIEQNIARDKLATAMRTAEQHVGRLNRVQLTTSEVQDIVPSLIDLLQQHPETKKTVVKCHIVLPLLELLERFQTNEAVVCGVLCILVLLIDDDEAVLESLCFSGGIPIVTMFSTTRYQSETRIQSVAIVDRLCRGSKLALQMFVSCGGLNMLSQLIEEDFGLHREFVFVGIYGVAKVFEVQGSGMRNDFCRILSRSFILDSLVAILRQLVDDYEPDEYPTDTSGYSDTDYINKIMSILTIFSQTEPHVKETIASRAVFKGLFKCYKRLPTHHRVTMLKFIKSVSAVHTALETMQNSNVIEYLVDCLKDCTNMANQHSRDLSIQIYHTLFNLCRLSPHRQDEAAECGAAPYLQAAALSSLPVKDFALPLLCDMAHSSKATRKILWRHDVLTTYLRLLPDPYYQVNAMDSIIVWFDDETARVEERLIRNTSLDLITHSFSNNSRSTAFEQYMDLFHKLLRLSQRVAVALTGPILIGFLSSKLESSKPRIRLTVLKIIRTLVEANGDDYSFLEKHGLAKQIAYLAANEKSVLARGLAKEMAEGKKTKSRDTITDMPAPPVKRYDPIPTPSKRVASDYRPAVKHQVGNSSSFL</sequence>
<dbReference type="Gene3D" id="1.25.10.10">
    <property type="entry name" value="Leucine-rich Repeat Variant"/>
    <property type="match status" value="2"/>
</dbReference>
<dbReference type="InterPro" id="IPR008271">
    <property type="entry name" value="Ser/Thr_kinase_AS"/>
</dbReference>
<dbReference type="Proteomes" id="UP000256601">
    <property type="component" value="Unassembled WGS sequence"/>
</dbReference>
<evidence type="ECO:0000256" key="2">
    <source>
        <dbReference type="ARBA" id="ARBA00022527"/>
    </source>
</evidence>
<dbReference type="Gene3D" id="1.10.510.10">
    <property type="entry name" value="Transferase(Phosphotransferase) domain 1"/>
    <property type="match status" value="1"/>
</dbReference>
<dbReference type="SMART" id="SM00220">
    <property type="entry name" value="S_TKc"/>
    <property type="match status" value="1"/>
</dbReference>
<evidence type="ECO:0000256" key="8">
    <source>
        <dbReference type="ARBA" id="ARBA00048679"/>
    </source>
</evidence>
<dbReference type="PANTHER" id="PTHR24361:SF433">
    <property type="entry name" value="PROTEIN KINASE DOMAIN-CONTAINING PROTEIN"/>
    <property type="match status" value="1"/>
</dbReference>
<dbReference type="SUPFAM" id="SSF56112">
    <property type="entry name" value="Protein kinase-like (PK-like)"/>
    <property type="match status" value="1"/>
</dbReference>
<evidence type="ECO:0000256" key="10">
    <source>
        <dbReference type="SAM" id="MobiDB-lite"/>
    </source>
</evidence>
<feature type="compositionally biased region" description="Basic and acidic residues" evidence="10">
    <location>
        <begin position="1112"/>
        <end position="1124"/>
    </location>
</feature>
<dbReference type="GO" id="GO:0005737">
    <property type="term" value="C:cytoplasm"/>
    <property type="evidence" value="ECO:0007669"/>
    <property type="project" value="TreeGrafter"/>
</dbReference>
<accession>A0A371CE19</accession>
<evidence type="ECO:0000313" key="13">
    <source>
        <dbReference type="Proteomes" id="UP000256601"/>
    </source>
</evidence>
<keyword evidence="2" id="KW-0723">Serine/threonine-protein kinase</keyword>
<dbReference type="PROSITE" id="PS00107">
    <property type="entry name" value="PROTEIN_KINASE_ATP"/>
    <property type="match status" value="1"/>
</dbReference>
<evidence type="ECO:0000256" key="7">
    <source>
        <dbReference type="ARBA" id="ARBA00047899"/>
    </source>
</evidence>
<dbReference type="AlphaFoldDB" id="A0A371CE19"/>
<feature type="region of interest" description="Disordered" evidence="10">
    <location>
        <begin position="1112"/>
        <end position="1151"/>
    </location>
</feature>
<dbReference type="VEuPathDB" id="FungiDB:YALI1_F11553g"/>
<protein>
    <recommendedName>
        <fullName evidence="1">non-specific serine/threonine protein kinase</fullName>
        <ecNumber evidence="1">2.7.11.1</ecNumber>
    </recommendedName>
</protein>
<dbReference type="FunFam" id="1.10.510.10:FF:000246">
    <property type="entry name" value="Putative Serine-threonine kinase SepH"/>
    <property type="match status" value="1"/>
</dbReference>
<keyword evidence="4 9" id="KW-0547">Nucleotide-binding</keyword>
<dbReference type="InterPro" id="IPR017441">
    <property type="entry name" value="Protein_kinase_ATP_BS"/>
</dbReference>
<dbReference type="CDD" id="cd06627">
    <property type="entry name" value="STKc_Cdc7_like"/>
    <property type="match status" value="1"/>
</dbReference>
<dbReference type="InterPro" id="IPR016024">
    <property type="entry name" value="ARM-type_fold"/>
</dbReference>
<evidence type="ECO:0000313" key="12">
    <source>
        <dbReference type="EMBL" id="RDW28532.1"/>
    </source>
</evidence>
<dbReference type="InterPro" id="IPR053235">
    <property type="entry name" value="Ser_Thr_kinase"/>
</dbReference>